<dbReference type="InterPro" id="IPR009056">
    <property type="entry name" value="Cyt_c-like_dom"/>
</dbReference>
<dbReference type="PROSITE" id="PS51007">
    <property type="entry name" value="CYTC"/>
    <property type="match status" value="2"/>
</dbReference>
<evidence type="ECO:0000256" key="2">
    <source>
        <dbReference type="ARBA" id="ARBA00022723"/>
    </source>
</evidence>
<organism evidence="6 7">
    <name type="scientific">Algoriphagus oliviformis</name>
    <dbReference type="NCBI Taxonomy" id="2811231"/>
    <lineage>
        <taxon>Bacteria</taxon>
        <taxon>Pseudomonadati</taxon>
        <taxon>Bacteroidota</taxon>
        <taxon>Cytophagia</taxon>
        <taxon>Cytophagales</taxon>
        <taxon>Cyclobacteriaceae</taxon>
        <taxon>Algoriphagus</taxon>
    </lineage>
</organism>
<accession>A0ABS3C2D9</accession>
<evidence type="ECO:0000256" key="1">
    <source>
        <dbReference type="ARBA" id="ARBA00022617"/>
    </source>
</evidence>
<dbReference type="EMBL" id="JAFKCT010000001">
    <property type="protein sequence ID" value="MBN7809754.1"/>
    <property type="molecule type" value="Genomic_DNA"/>
</dbReference>
<feature type="domain" description="Cytochrome c" evidence="5">
    <location>
        <begin position="201"/>
        <end position="320"/>
    </location>
</feature>
<comment type="caution">
    <text evidence="6">The sequence shown here is derived from an EMBL/GenBank/DDBJ whole genome shotgun (WGS) entry which is preliminary data.</text>
</comment>
<protein>
    <submittedName>
        <fullName evidence="6">Cytochrome c</fullName>
    </submittedName>
</protein>
<gene>
    <name evidence="6" type="ORF">J0A68_02215</name>
</gene>
<evidence type="ECO:0000256" key="3">
    <source>
        <dbReference type="ARBA" id="ARBA00023004"/>
    </source>
</evidence>
<evidence type="ECO:0000256" key="4">
    <source>
        <dbReference type="PROSITE-ProRule" id="PRU00433"/>
    </source>
</evidence>
<dbReference type="PANTHER" id="PTHR35008:SF8">
    <property type="entry name" value="ALCOHOL DEHYDROGENASE CYTOCHROME C SUBUNIT"/>
    <property type="match status" value="1"/>
</dbReference>
<keyword evidence="7" id="KW-1185">Reference proteome</keyword>
<dbReference type="RefSeq" id="WP_206576553.1">
    <property type="nucleotide sequence ID" value="NZ_JAFKCT010000001.1"/>
</dbReference>
<dbReference type="Proteomes" id="UP000664317">
    <property type="component" value="Unassembled WGS sequence"/>
</dbReference>
<dbReference type="InterPro" id="IPR036909">
    <property type="entry name" value="Cyt_c-like_dom_sf"/>
</dbReference>
<proteinExistence type="predicted"/>
<sequence>MLKRLLLLFLSLLLVAGLGIYFYVQVNWDKQYDIPYPALQTSTDSATIARGKYLVHGPAHCSNCHVSSIPDMIAADAGEAVPLKGGAPFPMGPLGVLYVPNLTPDPTTGIGRYSDQQIFRMMRHAVRPSGIASISLLMPFWNMADEDLIAVVSYLRSMEPIENNVPAAEWSFLGKAVRVFVPSFHPIQNPTPAKSAPPMAPTIERGEYLARYVANCVGCHTERDPMTFEAIDAEYAGGMEFEPYPELNIAAGEDPDLWMRTPNITPHPQSALSKFKNLDEWKARFRQGRQINISPMHWGPFSRLSDEDLEALYLYLHSLDPVEKDVGPLMYKKNE</sequence>
<dbReference type="Gene3D" id="1.10.760.10">
    <property type="entry name" value="Cytochrome c-like domain"/>
    <property type="match status" value="2"/>
</dbReference>
<dbReference type="InterPro" id="IPR051459">
    <property type="entry name" value="Cytochrome_c-type_DH"/>
</dbReference>
<evidence type="ECO:0000313" key="6">
    <source>
        <dbReference type="EMBL" id="MBN7809754.1"/>
    </source>
</evidence>
<feature type="domain" description="Cytochrome c" evidence="5">
    <location>
        <begin position="46"/>
        <end position="159"/>
    </location>
</feature>
<dbReference type="PANTHER" id="PTHR35008">
    <property type="entry name" value="BLL4482 PROTEIN-RELATED"/>
    <property type="match status" value="1"/>
</dbReference>
<keyword evidence="3 4" id="KW-0408">Iron</keyword>
<keyword evidence="2 4" id="KW-0479">Metal-binding</keyword>
<evidence type="ECO:0000259" key="5">
    <source>
        <dbReference type="PROSITE" id="PS51007"/>
    </source>
</evidence>
<evidence type="ECO:0000313" key="7">
    <source>
        <dbReference type="Proteomes" id="UP000664317"/>
    </source>
</evidence>
<dbReference type="SUPFAM" id="SSF46626">
    <property type="entry name" value="Cytochrome c"/>
    <property type="match status" value="2"/>
</dbReference>
<reference evidence="6 7" key="1">
    <citation type="submission" date="2021-03" db="EMBL/GenBank/DDBJ databases">
        <title>novel species isolated from a fishpond in China.</title>
        <authorList>
            <person name="Lu H."/>
            <person name="Cai Z."/>
        </authorList>
    </citation>
    <scope>NUCLEOTIDE SEQUENCE [LARGE SCALE GENOMIC DNA]</scope>
    <source>
        <strain evidence="6 7">H41</strain>
    </source>
</reference>
<keyword evidence="1 4" id="KW-0349">Heme</keyword>
<name>A0ABS3C2D9_9BACT</name>